<evidence type="ECO:0000256" key="14">
    <source>
        <dbReference type="PIRSR" id="PIRSR602401-1"/>
    </source>
</evidence>
<evidence type="ECO:0000256" key="7">
    <source>
        <dbReference type="ARBA" id="ARBA00022723"/>
    </source>
</evidence>
<evidence type="ECO:0000256" key="8">
    <source>
        <dbReference type="ARBA" id="ARBA00022824"/>
    </source>
</evidence>
<keyword evidence="12" id="KW-0503">Monooxygenase</keyword>
<dbReference type="Pfam" id="PF00067">
    <property type="entry name" value="p450"/>
    <property type="match status" value="1"/>
</dbReference>
<evidence type="ECO:0008006" key="18">
    <source>
        <dbReference type="Google" id="ProtNLM"/>
    </source>
</evidence>
<dbReference type="InterPro" id="IPR002401">
    <property type="entry name" value="Cyt_P450_E_grp-I"/>
</dbReference>
<comment type="similarity">
    <text evidence="5">Belongs to the cytochrome P450 family.</text>
</comment>
<gene>
    <name evidence="16" type="ORF">Zmor_022915</name>
</gene>
<dbReference type="PANTHER" id="PTHR24300">
    <property type="entry name" value="CYTOCHROME P450 508A4-RELATED"/>
    <property type="match status" value="1"/>
</dbReference>
<keyword evidence="6 14" id="KW-0349">Heme</keyword>
<dbReference type="InterPro" id="IPR001128">
    <property type="entry name" value="Cyt_P450"/>
</dbReference>
<keyword evidence="17" id="KW-1185">Reference proteome</keyword>
<proteinExistence type="inferred from homology"/>
<evidence type="ECO:0000313" key="16">
    <source>
        <dbReference type="EMBL" id="KAJ3645241.1"/>
    </source>
</evidence>
<dbReference type="Gene3D" id="1.10.630.10">
    <property type="entry name" value="Cytochrome P450"/>
    <property type="match status" value="1"/>
</dbReference>
<organism evidence="16 17">
    <name type="scientific">Zophobas morio</name>
    <dbReference type="NCBI Taxonomy" id="2755281"/>
    <lineage>
        <taxon>Eukaryota</taxon>
        <taxon>Metazoa</taxon>
        <taxon>Ecdysozoa</taxon>
        <taxon>Arthropoda</taxon>
        <taxon>Hexapoda</taxon>
        <taxon>Insecta</taxon>
        <taxon>Pterygota</taxon>
        <taxon>Neoptera</taxon>
        <taxon>Endopterygota</taxon>
        <taxon>Coleoptera</taxon>
        <taxon>Polyphaga</taxon>
        <taxon>Cucujiformia</taxon>
        <taxon>Tenebrionidae</taxon>
        <taxon>Zophobas</taxon>
    </lineage>
</organism>
<sequence length="487" mass="55354">MGAAVFVLIITIIIILLLVNIFRNKKCLPGPWNFPVIGYLHKLDPKAPYLTLTKLVQKYGPIYSIRLGMLSVVVVADVRIIKKILAKDETLERPPLYLVTTVFEGKGLAQADLDLWKDQRKFVASFLRTVGATKFSPNRKAFETLIKTHVEEFVQVVKSQAFYKPVDPSELVSHFVSSIASNLLLGKPFSLNDKKVADLSRNLNFFNKSILFGTPLNLLPFLRFLPPYKKKLTLVKEAVQRVREIQRKLVHECEKSTCVDSPSNLVEAFQLQISEGKPEHIYNVDQLHRLLFDLYVTFTETTTNSLLWILLYLAQYPEVQNKIRQELSHVLEDKTVEVDDLVNLHYIKAAIAEVARIRSLTPLGIPHSTSEKICIEGFTIPKGVMIMPLLWAIHMDPQFHKEPEEFRPERFLDSSGHFFKPESFLPFQSGKRMCIGEEIAKTTATIFIAGVLQNFRVERVGSTPLDLTGICGATLIPKPQKLIFTKI</sequence>
<dbReference type="PRINTS" id="PR00385">
    <property type="entry name" value="P450"/>
</dbReference>
<keyword evidence="15" id="KW-0812">Transmembrane</keyword>
<dbReference type="PRINTS" id="PR00463">
    <property type="entry name" value="EP450I"/>
</dbReference>
<dbReference type="InterPro" id="IPR036396">
    <property type="entry name" value="Cyt_P450_sf"/>
</dbReference>
<keyword evidence="8" id="KW-0256">Endoplasmic reticulum</keyword>
<dbReference type="GO" id="GO:0020037">
    <property type="term" value="F:heme binding"/>
    <property type="evidence" value="ECO:0007669"/>
    <property type="project" value="InterPro"/>
</dbReference>
<keyword evidence="11 14" id="KW-0408">Iron</keyword>
<keyword evidence="9" id="KW-0492">Microsome</keyword>
<dbReference type="GO" id="GO:0006805">
    <property type="term" value="P:xenobiotic metabolic process"/>
    <property type="evidence" value="ECO:0007669"/>
    <property type="project" value="TreeGrafter"/>
</dbReference>
<evidence type="ECO:0000256" key="13">
    <source>
        <dbReference type="ARBA" id="ARBA00023136"/>
    </source>
</evidence>
<comment type="function">
    <text evidence="2">May be involved in the metabolism of insect hormones and in the breakdown of synthetic insecticides.</text>
</comment>
<dbReference type="GO" id="GO:0006082">
    <property type="term" value="P:organic acid metabolic process"/>
    <property type="evidence" value="ECO:0007669"/>
    <property type="project" value="TreeGrafter"/>
</dbReference>
<evidence type="ECO:0000256" key="1">
    <source>
        <dbReference type="ARBA" id="ARBA00001971"/>
    </source>
</evidence>
<dbReference type="SUPFAM" id="SSF48264">
    <property type="entry name" value="Cytochrome P450"/>
    <property type="match status" value="1"/>
</dbReference>
<evidence type="ECO:0000256" key="10">
    <source>
        <dbReference type="ARBA" id="ARBA00023002"/>
    </source>
</evidence>
<feature type="transmembrane region" description="Helical" evidence="15">
    <location>
        <begin position="6"/>
        <end position="22"/>
    </location>
</feature>
<evidence type="ECO:0000256" key="3">
    <source>
        <dbReference type="ARBA" id="ARBA00004174"/>
    </source>
</evidence>
<dbReference type="GO" id="GO:0005506">
    <property type="term" value="F:iron ion binding"/>
    <property type="evidence" value="ECO:0007669"/>
    <property type="project" value="InterPro"/>
</dbReference>
<comment type="cofactor">
    <cofactor evidence="1 14">
        <name>heme</name>
        <dbReference type="ChEBI" id="CHEBI:30413"/>
    </cofactor>
</comment>
<evidence type="ECO:0000256" key="5">
    <source>
        <dbReference type="ARBA" id="ARBA00010617"/>
    </source>
</evidence>
<evidence type="ECO:0000256" key="11">
    <source>
        <dbReference type="ARBA" id="ARBA00023004"/>
    </source>
</evidence>
<name>A0AA38HXA7_9CUCU</name>
<keyword evidence="13 15" id="KW-0472">Membrane</keyword>
<keyword evidence="15" id="KW-1133">Transmembrane helix</keyword>
<feature type="binding site" description="axial binding residue" evidence="14">
    <location>
        <position position="434"/>
    </location>
    <ligand>
        <name>heme</name>
        <dbReference type="ChEBI" id="CHEBI:30413"/>
    </ligand>
    <ligandPart>
        <name>Fe</name>
        <dbReference type="ChEBI" id="CHEBI:18248"/>
    </ligandPart>
</feature>
<dbReference type="FunFam" id="1.10.630.10:FF:000238">
    <property type="entry name" value="Cytochrome P450 2A6"/>
    <property type="match status" value="1"/>
</dbReference>
<keyword evidence="7 14" id="KW-0479">Metal-binding</keyword>
<evidence type="ECO:0000256" key="12">
    <source>
        <dbReference type="ARBA" id="ARBA00023033"/>
    </source>
</evidence>
<evidence type="ECO:0000256" key="4">
    <source>
        <dbReference type="ARBA" id="ARBA00004406"/>
    </source>
</evidence>
<reference evidence="16" key="1">
    <citation type="journal article" date="2023" name="G3 (Bethesda)">
        <title>Whole genome assemblies of Zophobas morio and Tenebrio molitor.</title>
        <authorList>
            <person name="Kaur S."/>
            <person name="Stinson S.A."/>
            <person name="diCenzo G.C."/>
        </authorList>
    </citation>
    <scope>NUCLEOTIDE SEQUENCE</scope>
    <source>
        <strain evidence="16">QUZm001</strain>
    </source>
</reference>
<dbReference type="PANTHER" id="PTHR24300:SF403">
    <property type="entry name" value="CYTOCHROME P450 306A1"/>
    <property type="match status" value="1"/>
</dbReference>
<dbReference type="Proteomes" id="UP001168821">
    <property type="component" value="Unassembled WGS sequence"/>
</dbReference>
<dbReference type="EMBL" id="JALNTZ010000007">
    <property type="protein sequence ID" value="KAJ3645241.1"/>
    <property type="molecule type" value="Genomic_DNA"/>
</dbReference>
<dbReference type="InterPro" id="IPR050182">
    <property type="entry name" value="Cytochrome_P450_fam2"/>
</dbReference>
<evidence type="ECO:0000256" key="9">
    <source>
        <dbReference type="ARBA" id="ARBA00022848"/>
    </source>
</evidence>
<comment type="caution">
    <text evidence="16">The sequence shown here is derived from an EMBL/GenBank/DDBJ whole genome shotgun (WGS) entry which is preliminary data.</text>
</comment>
<accession>A0AA38HXA7</accession>
<keyword evidence="10" id="KW-0560">Oxidoreductase</keyword>
<evidence type="ECO:0000256" key="6">
    <source>
        <dbReference type="ARBA" id="ARBA00022617"/>
    </source>
</evidence>
<dbReference type="AlphaFoldDB" id="A0AA38HXA7"/>
<evidence type="ECO:0000256" key="2">
    <source>
        <dbReference type="ARBA" id="ARBA00003690"/>
    </source>
</evidence>
<dbReference type="GO" id="GO:0016712">
    <property type="term" value="F:oxidoreductase activity, acting on paired donors, with incorporation or reduction of molecular oxygen, reduced flavin or flavoprotein as one donor, and incorporation of one atom of oxygen"/>
    <property type="evidence" value="ECO:0007669"/>
    <property type="project" value="TreeGrafter"/>
</dbReference>
<comment type="subcellular location">
    <subcellularLocation>
        <location evidence="4">Endoplasmic reticulum membrane</location>
        <topology evidence="4">Peripheral membrane protein</topology>
    </subcellularLocation>
    <subcellularLocation>
        <location evidence="3">Microsome membrane</location>
        <topology evidence="3">Peripheral membrane protein</topology>
    </subcellularLocation>
</comment>
<protein>
    <recommendedName>
        <fullName evidence="18">Cytochrome P450</fullName>
    </recommendedName>
</protein>
<dbReference type="GO" id="GO:0005789">
    <property type="term" value="C:endoplasmic reticulum membrane"/>
    <property type="evidence" value="ECO:0007669"/>
    <property type="project" value="UniProtKB-SubCell"/>
</dbReference>
<evidence type="ECO:0000313" key="17">
    <source>
        <dbReference type="Proteomes" id="UP001168821"/>
    </source>
</evidence>
<dbReference type="GO" id="GO:0008395">
    <property type="term" value="F:steroid hydroxylase activity"/>
    <property type="evidence" value="ECO:0007669"/>
    <property type="project" value="TreeGrafter"/>
</dbReference>
<evidence type="ECO:0000256" key="15">
    <source>
        <dbReference type="SAM" id="Phobius"/>
    </source>
</evidence>